<evidence type="ECO:0000256" key="14">
    <source>
        <dbReference type="PIRSR" id="PIRSR602401-1"/>
    </source>
</evidence>
<evidence type="ECO:0000256" key="13">
    <source>
        <dbReference type="ARBA" id="ARBA00023180"/>
    </source>
</evidence>
<evidence type="ECO:0000256" key="10">
    <source>
        <dbReference type="ARBA" id="ARBA00023004"/>
    </source>
</evidence>
<dbReference type="InterPro" id="IPR002401">
    <property type="entry name" value="Cyt_P450_E_grp-I"/>
</dbReference>
<dbReference type="InterPro" id="IPR050364">
    <property type="entry name" value="Cytochrome_P450_fung"/>
</dbReference>
<comment type="cofactor">
    <cofactor evidence="1 14">
        <name>heme</name>
        <dbReference type="ChEBI" id="CHEBI:30413"/>
    </cofactor>
</comment>
<keyword evidence="8 16" id="KW-1133">Transmembrane helix</keyword>
<dbReference type="GO" id="GO:0020037">
    <property type="term" value="F:heme binding"/>
    <property type="evidence" value="ECO:0007669"/>
    <property type="project" value="InterPro"/>
</dbReference>
<keyword evidence="11 15" id="KW-0503">Monooxygenase</keyword>
<feature type="transmembrane region" description="Helical" evidence="16">
    <location>
        <begin position="296"/>
        <end position="319"/>
    </location>
</feature>
<evidence type="ECO:0000256" key="8">
    <source>
        <dbReference type="ARBA" id="ARBA00022989"/>
    </source>
</evidence>
<dbReference type="InterPro" id="IPR036396">
    <property type="entry name" value="Cyt_P450_sf"/>
</dbReference>
<evidence type="ECO:0000256" key="2">
    <source>
        <dbReference type="ARBA" id="ARBA00004167"/>
    </source>
</evidence>
<accession>A0A8K0UWQ6</accession>
<name>A0A8K0UWQ6_9AGAR</name>
<evidence type="ECO:0000256" key="7">
    <source>
        <dbReference type="ARBA" id="ARBA00022723"/>
    </source>
</evidence>
<gene>
    <name evidence="17" type="ORF">BXZ70DRAFT_997681</name>
</gene>
<evidence type="ECO:0000256" key="11">
    <source>
        <dbReference type="ARBA" id="ARBA00023033"/>
    </source>
</evidence>
<evidence type="ECO:0000256" key="15">
    <source>
        <dbReference type="RuleBase" id="RU000461"/>
    </source>
</evidence>
<comment type="similarity">
    <text evidence="4 15">Belongs to the cytochrome P450 family.</text>
</comment>
<reference evidence="17" key="1">
    <citation type="journal article" date="2021" name="New Phytol.">
        <title>Evolutionary innovations through gain and loss of genes in the ectomycorrhizal Boletales.</title>
        <authorList>
            <person name="Wu G."/>
            <person name="Miyauchi S."/>
            <person name="Morin E."/>
            <person name="Kuo A."/>
            <person name="Drula E."/>
            <person name="Varga T."/>
            <person name="Kohler A."/>
            <person name="Feng B."/>
            <person name="Cao Y."/>
            <person name="Lipzen A."/>
            <person name="Daum C."/>
            <person name="Hundley H."/>
            <person name="Pangilinan J."/>
            <person name="Johnson J."/>
            <person name="Barry K."/>
            <person name="LaButti K."/>
            <person name="Ng V."/>
            <person name="Ahrendt S."/>
            <person name="Min B."/>
            <person name="Choi I.G."/>
            <person name="Park H."/>
            <person name="Plett J.M."/>
            <person name="Magnuson J."/>
            <person name="Spatafora J.W."/>
            <person name="Nagy L.G."/>
            <person name="Henrissat B."/>
            <person name="Grigoriev I.V."/>
            <person name="Yang Z.L."/>
            <person name="Xu J."/>
            <person name="Martin F.M."/>
        </authorList>
    </citation>
    <scope>NUCLEOTIDE SEQUENCE</scope>
    <source>
        <strain evidence="17">KKN 215</strain>
    </source>
</reference>
<keyword evidence="13" id="KW-0325">Glycoprotein</keyword>
<dbReference type="Gene3D" id="1.10.630.10">
    <property type="entry name" value="Cytochrome P450"/>
    <property type="match status" value="1"/>
</dbReference>
<dbReference type="GO" id="GO:0004497">
    <property type="term" value="F:monooxygenase activity"/>
    <property type="evidence" value="ECO:0007669"/>
    <property type="project" value="UniProtKB-KW"/>
</dbReference>
<keyword evidence="6 16" id="KW-0812">Transmembrane</keyword>
<evidence type="ECO:0000256" key="4">
    <source>
        <dbReference type="ARBA" id="ARBA00010617"/>
    </source>
</evidence>
<comment type="pathway">
    <text evidence="3">Secondary metabolite biosynthesis.</text>
</comment>
<comment type="caution">
    <text evidence="17">The sequence shown here is derived from an EMBL/GenBank/DDBJ whole genome shotgun (WGS) entry which is preliminary data.</text>
</comment>
<feature type="binding site" description="axial binding residue" evidence="14">
    <location>
        <position position="452"/>
    </location>
    <ligand>
        <name>heme</name>
        <dbReference type="ChEBI" id="CHEBI:30413"/>
    </ligand>
    <ligandPart>
        <name>Fe</name>
        <dbReference type="ChEBI" id="CHEBI:18248"/>
    </ligandPart>
</feature>
<protein>
    <submittedName>
        <fullName evidence="17">Cytochrome P450</fullName>
    </submittedName>
</protein>
<dbReference type="GO" id="GO:0016705">
    <property type="term" value="F:oxidoreductase activity, acting on paired donors, with incorporation or reduction of molecular oxygen"/>
    <property type="evidence" value="ECO:0007669"/>
    <property type="project" value="InterPro"/>
</dbReference>
<keyword evidence="12 16" id="KW-0472">Membrane</keyword>
<dbReference type="PROSITE" id="PS00086">
    <property type="entry name" value="CYTOCHROME_P450"/>
    <property type="match status" value="1"/>
</dbReference>
<dbReference type="PRINTS" id="PR00463">
    <property type="entry name" value="EP450I"/>
</dbReference>
<dbReference type="PANTHER" id="PTHR46300:SF2">
    <property type="entry name" value="CYTOCHROME P450 MONOOXYGENASE ALNH-RELATED"/>
    <property type="match status" value="1"/>
</dbReference>
<dbReference type="Proteomes" id="UP000813824">
    <property type="component" value="Unassembled WGS sequence"/>
</dbReference>
<dbReference type="SUPFAM" id="SSF48264">
    <property type="entry name" value="Cytochrome P450"/>
    <property type="match status" value="1"/>
</dbReference>
<sequence>MSDGILTFPSTLNTTAIVLALVASLCCLVPLFFRKTVVDKDGNPTPPGPLLRYPFLRKFPELVLDGWAKQFGPLFSLWMGNQLYIVISDQHIARDIFVNNGAIFSSRKNYFIKNQSILRGRAITASQYNDKWRHHRRIAAQFLTPKAVTKYANEIDYEAHILMQTFYTSTAKGAGPVSPQHDTVRYALNVMLIMALGIRTDDSTHPFVDRTLELTLEFNDLTGPLSNVEDFITPLQWIPTTMQKRGRKLHDAFVEVYGGFLLEVKAKLNKGEDVPDCLAKTLILTQEQEGLDWEDMCMLIAVFVLGGVHSTAGIIQWFLALLPAHPEIQRRAHEELDSVIGQDTWPTAEDESRLPYTRAIIKEVLRVHAPFWMATPHYSTEDYVYKGYFIPKNTGVILNCFTLHHDENRYPNAHAFNPDRYIDDHLSCADSAKLSNVMERDHWTFGAGRRICPGMAVAERELWLAISRILWSFTVHEMPNEPISLEEYEGQSGRTPKPFRVRMIPRHDRVHSLLQSRDEITF</sequence>
<dbReference type="GO" id="GO:0005506">
    <property type="term" value="F:iron ion binding"/>
    <property type="evidence" value="ECO:0007669"/>
    <property type="project" value="InterPro"/>
</dbReference>
<dbReference type="GO" id="GO:0016020">
    <property type="term" value="C:membrane"/>
    <property type="evidence" value="ECO:0007669"/>
    <property type="project" value="UniProtKB-SubCell"/>
</dbReference>
<dbReference type="EMBL" id="JAEVFJ010000002">
    <property type="protein sequence ID" value="KAH8106701.1"/>
    <property type="molecule type" value="Genomic_DNA"/>
</dbReference>
<dbReference type="InterPro" id="IPR001128">
    <property type="entry name" value="Cyt_P450"/>
</dbReference>
<evidence type="ECO:0000313" key="17">
    <source>
        <dbReference type="EMBL" id="KAH8106701.1"/>
    </source>
</evidence>
<dbReference type="OrthoDB" id="1470350at2759"/>
<dbReference type="Pfam" id="PF00067">
    <property type="entry name" value="p450"/>
    <property type="match status" value="1"/>
</dbReference>
<keyword evidence="7 14" id="KW-0479">Metal-binding</keyword>
<organism evidence="17 18">
    <name type="scientific">Cristinia sonorae</name>
    <dbReference type="NCBI Taxonomy" id="1940300"/>
    <lineage>
        <taxon>Eukaryota</taxon>
        <taxon>Fungi</taxon>
        <taxon>Dikarya</taxon>
        <taxon>Basidiomycota</taxon>
        <taxon>Agaricomycotina</taxon>
        <taxon>Agaricomycetes</taxon>
        <taxon>Agaricomycetidae</taxon>
        <taxon>Agaricales</taxon>
        <taxon>Pleurotineae</taxon>
        <taxon>Stephanosporaceae</taxon>
        <taxon>Cristinia</taxon>
    </lineage>
</organism>
<evidence type="ECO:0000256" key="6">
    <source>
        <dbReference type="ARBA" id="ARBA00022692"/>
    </source>
</evidence>
<evidence type="ECO:0000256" key="16">
    <source>
        <dbReference type="SAM" id="Phobius"/>
    </source>
</evidence>
<evidence type="ECO:0000256" key="9">
    <source>
        <dbReference type="ARBA" id="ARBA00023002"/>
    </source>
</evidence>
<keyword evidence="18" id="KW-1185">Reference proteome</keyword>
<dbReference type="PANTHER" id="PTHR46300">
    <property type="entry name" value="P450, PUTATIVE (EUROFUNG)-RELATED-RELATED"/>
    <property type="match status" value="1"/>
</dbReference>
<feature type="transmembrane region" description="Helical" evidence="16">
    <location>
        <begin position="12"/>
        <end position="33"/>
    </location>
</feature>
<evidence type="ECO:0000256" key="1">
    <source>
        <dbReference type="ARBA" id="ARBA00001971"/>
    </source>
</evidence>
<dbReference type="CDD" id="cd11065">
    <property type="entry name" value="CYP64-like"/>
    <property type="match status" value="1"/>
</dbReference>
<keyword evidence="9 15" id="KW-0560">Oxidoreductase</keyword>
<comment type="subcellular location">
    <subcellularLocation>
        <location evidence="2">Membrane</location>
        <topology evidence="2">Single-pass membrane protein</topology>
    </subcellularLocation>
</comment>
<dbReference type="InterPro" id="IPR017972">
    <property type="entry name" value="Cyt_P450_CS"/>
</dbReference>
<dbReference type="AlphaFoldDB" id="A0A8K0UWQ6"/>
<evidence type="ECO:0000256" key="12">
    <source>
        <dbReference type="ARBA" id="ARBA00023136"/>
    </source>
</evidence>
<dbReference type="PRINTS" id="PR00385">
    <property type="entry name" value="P450"/>
</dbReference>
<proteinExistence type="inferred from homology"/>
<evidence type="ECO:0000256" key="3">
    <source>
        <dbReference type="ARBA" id="ARBA00005179"/>
    </source>
</evidence>
<evidence type="ECO:0000313" key="18">
    <source>
        <dbReference type="Proteomes" id="UP000813824"/>
    </source>
</evidence>
<evidence type="ECO:0000256" key="5">
    <source>
        <dbReference type="ARBA" id="ARBA00022617"/>
    </source>
</evidence>
<keyword evidence="10 14" id="KW-0408">Iron</keyword>
<keyword evidence="5 14" id="KW-0349">Heme</keyword>